<evidence type="ECO:0000313" key="1">
    <source>
        <dbReference type="EMBL" id="KAI0052579.1"/>
    </source>
</evidence>
<evidence type="ECO:0000313" key="2">
    <source>
        <dbReference type="Proteomes" id="UP000814033"/>
    </source>
</evidence>
<dbReference type="EMBL" id="MU275844">
    <property type="protein sequence ID" value="KAI0052579.1"/>
    <property type="molecule type" value="Genomic_DNA"/>
</dbReference>
<keyword evidence="2" id="KW-1185">Reference proteome</keyword>
<proteinExistence type="predicted"/>
<gene>
    <name evidence="1" type="ORF">FA95DRAFT_1236416</name>
</gene>
<dbReference type="Proteomes" id="UP000814033">
    <property type="component" value="Unassembled WGS sequence"/>
</dbReference>
<sequence length="313" mass="34313">MSDPLPPTTRYETVIDYPYNAPASAISSLYLSEALKRDQALVDTWTVDTNGILIMTGLFSATVAAFIVESYKDLKPDSGDTAVMLLALISQQLANGTSNPDPTSIAASASFRPPPSAVRVNTLWFLSLVLSISCALCATLIQQWARRYMVAAQHRAPPQKQARTHMYLSIGLTRFRMMGTVQALPGLLHISVFLFFAGLVEFLYPINRTVAHAVLAFVVVGASVYLVLTFLPLVFLNSPYQTPMTTPLRPVIGGLLLALGFCAKQSKQVQSIRCLCLPKGARLVCPSQRPRLHWVQDPQPRQLQQVDSDEPGP</sequence>
<protein>
    <submittedName>
        <fullName evidence="1">Uncharacterized protein</fullName>
    </submittedName>
</protein>
<reference evidence="1" key="1">
    <citation type="submission" date="2021-02" db="EMBL/GenBank/DDBJ databases">
        <authorList>
            <consortium name="DOE Joint Genome Institute"/>
            <person name="Ahrendt S."/>
            <person name="Looney B.P."/>
            <person name="Miyauchi S."/>
            <person name="Morin E."/>
            <person name="Drula E."/>
            <person name="Courty P.E."/>
            <person name="Chicoki N."/>
            <person name="Fauchery L."/>
            <person name="Kohler A."/>
            <person name="Kuo A."/>
            <person name="Labutti K."/>
            <person name="Pangilinan J."/>
            <person name="Lipzen A."/>
            <person name="Riley R."/>
            <person name="Andreopoulos W."/>
            <person name="He G."/>
            <person name="Johnson J."/>
            <person name="Barry K.W."/>
            <person name="Grigoriev I.V."/>
            <person name="Nagy L."/>
            <person name="Hibbett D."/>
            <person name="Henrissat B."/>
            <person name="Matheny P.B."/>
            <person name="Labbe J."/>
            <person name="Martin F."/>
        </authorList>
    </citation>
    <scope>NUCLEOTIDE SEQUENCE</scope>
    <source>
        <strain evidence="1">FP105234-sp</strain>
    </source>
</reference>
<accession>A0ACB8S805</accession>
<name>A0ACB8S805_9AGAM</name>
<comment type="caution">
    <text evidence="1">The sequence shown here is derived from an EMBL/GenBank/DDBJ whole genome shotgun (WGS) entry which is preliminary data.</text>
</comment>
<reference evidence="1" key="2">
    <citation type="journal article" date="2022" name="New Phytol.">
        <title>Evolutionary transition to the ectomycorrhizal habit in the genomes of a hyperdiverse lineage of mushroom-forming fungi.</title>
        <authorList>
            <person name="Looney B."/>
            <person name="Miyauchi S."/>
            <person name="Morin E."/>
            <person name="Drula E."/>
            <person name="Courty P.E."/>
            <person name="Kohler A."/>
            <person name="Kuo A."/>
            <person name="LaButti K."/>
            <person name="Pangilinan J."/>
            <person name="Lipzen A."/>
            <person name="Riley R."/>
            <person name="Andreopoulos W."/>
            <person name="He G."/>
            <person name="Johnson J."/>
            <person name="Nolan M."/>
            <person name="Tritt A."/>
            <person name="Barry K.W."/>
            <person name="Grigoriev I.V."/>
            <person name="Nagy L.G."/>
            <person name="Hibbett D."/>
            <person name="Henrissat B."/>
            <person name="Matheny P.B."/>
            <person name="Labbe J."/>
            <person name="Martin F.M."/>
        </authorList>
    </citation>
    <scope>NUCLEOTIDE SEQUENCE</scope>
    <source>
        <strain evidence="1">FP105234-sp</strain>
    </source>
</reference>
<organism evidence="1 2">
    <name type="scientific">Auriscalpium vulgare</name>
    <dbReference type="NCBI Taxonomy" id="40419"/>
    <lineage>
        <taxon>Eukaryota</taxon>
        <taxon>Fungi</taxon>
        <taxon>Dikarya</taxon>
        <taxon>Basidiomycota</taxon>
        <taxon>Agaricomycotina</taxon>
        <taxon>Agaricomycetes</taxon>
        <taxon>Russulales</taxon>
        <taxon>Auriscalpiaceae</taxon>
        <taxon>Auriscalpium</taxon>
    </lineage>
</organism>